<proteinExistence type="predicted"/>
<feature type="domain" description="PAC" evidence="12">
    <location>
        <begin position="92"/>
        <end position="145"/>
    </location>
</feature>
<dbReference type="RefSeq" id="WP_282877779.1">
    <property type="nucleotide sequence ID" value="NZ_CP133164.1"/>
</dbReference>
<dbReference type="EC" id="2.7.13.3" evidence="2"/>
<dbReference type="InterPro" id="IPR035965">
    <property type="entry name" value="PAS-like_dom_sf"/>
</dbReference>
<dbReference type="Gene3D" id="3.30.450.20">
    <property type="entry name" value="PAS domain"/>
    <property type="match status" value="1"/>
</dbReference>
<evidence type="ECO:0000313" key="13">
    <source>
        <dbReference type="EMBL" id="WMN15324.1"/>
    </source>
</evidence>
<protein>
    <recommendedName>
        <fullName evidence="2">histidine kinase</fullName>
        <ecNumber evidence="2">2.7.13.3</ecNumber>
    </recommendedName>
</protein>
<evidence type="ECO:0000259" key="12">
    <source>
        <dbReference type="PROSITE" id="PS50113"/>
    </source>
</evidence>
<keyword evidence="5" id="KW-0288">FMN</keyword>
<dbReference type="NCBIfam" id="TIGR00229">
    <property type="entry name" value="sensory_box"/>
    <property type="match status" value="1"/>
</dbReference>
<organism evidence="13 14">
    <name type="scientific">Pseudomonas piscis</name>
    <dbReference type="NCBI Taxonomy" id="2614538"/>
    <lineage>
        <taxon>Bacteria</taxon>
        <taxon>Pseudomonadati</taxon>
        <taxon>Pseudomonadota</taxon>
        <taxon>Gammaproteobacteria</taxon>
        <taxon>Pseudomonadales</taxon>
        <taxon>Pseudomonadaceae</taxon>
        <taxon>Pseudomonas</taxon>
    </lineage>
</organism>
<dbReference type="InterPro" id="IPR013656">
    <property type="entry name" value="PAS_4"/>
</dbReference>
<keyword evidence="9" id="KW-0418">Kinase</keyword>
<accession>A0ABY9NA06</accession>
<keyword evidence="10" id="KW-0067">ATP-binding</keyword>
<keyword evidence="8" id="KW-0547">Nucleotide-binding</keyword>
<dbReference type="InterPro" id="IPR011102">
    <property type="entry name" value="Sig_transdc_His_kinase_HWE"/>
</dbReference>
<dbReference type="Pfam" id="PF07536">
    <property type="entry name" value="HWE_HK"/>
    <property type="match status" value="1"/>
</dbReference>
<keyword evidence="7" id="KW-0677">Repeat</keyword>
<name>A0ABY9NA06_9PSED</name>
<dbReference type="PANTHER" id="PTHR41523">
    <property type="entry name" value="TWO-COMPONENT SYSTEM SENSOR PROTEIN"/>
    <property type="match status" value="1"/>
</dbReference>
<dbReference type="CDD" id="cd00130">
    <property type="entry name" value="PAS"/>
    <property type="match status" value="1"/>
</dbReference>
<dbReference type="InterPro" id="IPR000700">
    <property type="entry name" value="PAS-assoc_C"/>
</dbReference>
<evidence type="ECO:0000256" key="5">
    <source>
        <dbReference type="ARBA" id="ARBA00022643"/>
    </source>
</evidence>
<dbReference type="Pfam" id="PF08448">
    <property type="entry name" value="PAS_4"/>
    <property type="match status" value="1"/>
</dbReference>
<evidence type="ECO:0000313" key="14">
    <source>
        <dbReference type="Proteomes" id="UP001237292"/>
    </source>
</evidence>
<evidence type="ECO:0000256" key="8">
    <source>
        <dbReference type="ARBA" id="ARBA00022741"/>
    </source>
</evidence>
<dbReference type="EMBL" id="CP133164">
    <property type="protein sequence ID" value="WMN15324.1"/>
    <property type="molecule type" value="Genomic_DNA"/>
</dbReference>
<reference evidence="13 14" key="1">
    <citation type="journal article" date="2023" name="Access Microbiol">
        <title>The genome of a steinernematid-associated Pseudomonas piscis bacterium encodes the biosynthesis of insect toxins.</title>
        <authorList>
            <person name="Awori R.M."/>
            <person name="Hendre P."/>
            <person name="Amugune N.O."/>
        </authorList>
    </citation>
    <scope>NUCLEOTIDE SEQUENCE [LARGE SCALE GENOMIC DNA]</scope>
    <source>
        <strain evidence="13 14">75</strain>
    </source>
</reference>
<evidence type="ECO:0000256" key="11">
    <source>
        <dbReference type="ARBA" id="ARBA00023026"/>
    </source>
</evidence>
<dbReference type="InterPro" id="IPR000014">
    <property type="entry name" value="PAS"/>
</dbReference>
<keyword evidence="14" id="KW-1185">Reference proteome</keyword>
<keyword evidence="4" id="KW-0285">Flavoprotein</keyword>
<evidence type="ECO:0000256" key="4">
    <source>
        <dbReference type="ARBA" id="ARBA00022630"/>
    </source>
</evidence>
<comment type="catalytic activity">
    <reaction evidence="1">
        <text>ATP + protein L-histidine = ADP + protein N-phospho-L-histidine.</text>
        <dbReference type="EC" id="2.7.13.3"/>
    </reaction>
</comment>
<dbReference type="InterPro" id="IPR036890">
    <property type="entry name" value="HATPase_C_sf"/>
</dbReference>
<dbReference type="PROSITE" id="PS50113">
    <property type="entry name" value="PAC"/>
    <property type="match status" value="1"/>
</dbReference>
<evidence type="ECO:0000256" key="9">
    <source>
        <dbReference type="ARBA" id="ARBA00022777"/>
    </source>
</evidence>
<keyword evidence="6" id="KW-0808">Transferase</keyword>
<evidence type="ECO:0000256" key="2">
    <source>
        <dbReference type="ARBA" id="ARBA00012438"/>
    </source>
</evidence>
<dbReference type="PANTHER" id="PTHR41523:SF8">
    <property type="entry name" value="ETHYLENE RESPONSE SENSOR PROTEIN"/>
    <property type="match status" value="1"/>
</dbReference>
<evidence type="ECO:0000256" key="6">
    <source>
        <dbReference type="ARBA" id="ARBA00022679"/>
    </source>
</evidence>
<keyword evidence="3" id="KW-0597">Phosphoprotein</keyword>
<evidence type="ECO:0000256" key="1">
    <source>
        <dbReference type="ARBA" id="ARBA00000085"/>
    </source>
</evidence>
<evidence type="ECO:0000256" key="10">
    <source>
        <dbReference type="ARBA" id="ARBA00022840"/>
    </source>
</evidence>
<dbReference type="Proteomes" id="UP001237292">
    <property type="component" value="Chromosome"/>
</dbReference>
<evidence type="ECO:0000256" key="3">
    <source>
        <dbReference type="ARBA" id="ARBA00022553"/>
    </source>
</evidence>
<dbReference type="SUPFAM" id="SSF55785">
    <property type="entry name" value="PYP-like sensor domain (PAS domain)"/>
    <property type="match status" value="1"/>
</dbReference>
<keyword evidence="11" id="KW-0843">Virulence</keyword>
<gene>
    <name evidence="13" type="ORF">QL104_18315</name>
</gene>
<sequence length="345" mass="36594">MRKDDNPIGASGLLAAAGQPPAFDMQSAMLDATCDCIKVLTPEGVLLAMSAAGCLALGIAQPQVEGTAWISLLPPAVHVSARQALAQAAKGQTSRFAGHSQAAGQLTHWDNLLTPVADRDGRVRSIVCVSRDVTEQVSLRRELDQALERERLLSAEMVHRIKNLFTVAAAVMLMADREARASGSAEQLARIAASKLQALSRAYSTVLEADDVANVEMEGFMKSVLQPFGGQCQFSGARHCVPGPLANLLALFLHELATNSVKHGALSVPEGSIKISWCLGDGALGIAWQEQGGPPICAPPARHGYGTKLIDQLAASAGGIIDRDWHRHGLQIGLRVPLHHGQVDR</sequence>
<evidence type="ECO:0000256" key="7">
    <source>
        <dbReference type="ARBA" id="ARBA00022737"/>
    </source>
</evidence>
<dbReference type="Gene3D" id="3.30.565.10">
    <property type="entry name" value="Histidine kinase-like ATPase, C-terminal domain"/>
    <property type="match status" value="1"/>
</dbReference>